<feature type="transmembrane region" description="Helical" evidence="6">
    <location>
        <begin position="382"/>
        <end position="402"/>
    </location>
</feature>
<dbReference type="Pfam" id="PF07690">
    <property type="entry name" value="MFS_1"/>
    <property type="match status" value="1"/>
</dbReference>
<dbReference type="EMBL" id="FQYL01000019">
    <property type="protein sequence ID" value="SHJ29188.1"/>
    <property type="molecule type" value="Genomic_DNA"/>
</dbReference>
<feature type="domain" description="Major facilitator superfamily (MFS) profile" evidence="7">
    <location>
        <begin position="19"/>
        <end position="431"/>
    </location>
</feature>
<reference evidence="8 9" key="1">
    <citation type="submission" date="2016-11" db="EMBL/GenBank/DDBJ databases">
        <authorList>
            <person name="Varghese N."/>
            <person name="Submissions S."/>
        </authorList>
    </citation>
    <scope>NUCLEOTIDE SEQUENCE [LARGE SCALE GENOMIC DNA]</scope>
    <source>
        <strain evidence="8 9">PA</strain>
    </source>
</reference>
<dbReference type="SUPFAM" id="SSF103473">
    <property type="entry name" value="MFS general substrate transporter"/>
    <property type="match status" value="1"/>
</dbReference>
<comment type="caution">
    <text evidence="8">The sequence shown here is derived from an EMBL/GenBank/DDBJ whole genome shotgun (WGS) entry which is preliminary data.</text>
</comment>
<evidence type="ECO:0000256" key="3">
    <source>
        <dbReference type="ARBA" id="ARBA00022989"/>
    </source>
</evidence>
<feature type="transmembrane region" description="Helical" evidence="6">
    <location>
        <begin position="86"/>
        <end position="107"/>
    </location>
</feature>
<evidence type="ECO:0000313" key="8">
    <source>
        <dbReference type="EMBL" id="SHJ29188.1"/>
    </source>
</evidence>
<accession>A0ABY1IK95</accession>
<feature type="transmembrane region" description="Helical" evidence="6">
    <location>
        <begin position="321"/>
        <end position="339"/>
    </location>
</feature>
<evidence type="ECO:0000256" key="5">
    <source>
        <dbReference type="SAM" id="MobiDB-lite"/>
    </source>
</evidence>
<dbReference type="Gene3D" id="1.20.1250.20">
    <property type="entry name" value="MFS general substrate transporter like domains"/>
    <property type="match status" value="1"/>
</dbReference>
<feature type="transmembrane region" description="Helical" evidence="6">
    <location>
        <begin position="21"/>
        <end position="42"/>
    </location>
</feature>
<dbReference type="PANTHER" id="PTHR23546">
    <property type="entry name" value="TRANSPORT PROTEIN"/>
    <property type="match status" value="1"/>
</dbReference>
<feature type="transmembrane region" description="Helical" evidence="6">
    <location>
        <begin position="252"/>
        <end position="277"/>
    </location>
</feature>
<evidence type="ECO:0000313" key="9">
    <source>
        <dbReference type="Proteomes" id="UP000184390"/>
    </source>
</evidence>
<evidence type="ECO:0000256" key="6">
    <source>
        <dbReference type="SAM" id="Phobius"/>
    </source>
</evidence>
<keyword evidence="9" id="KW-1185">Reference proteome</keyword>
<feature type="transmembrane region" description="Helical" evidence="6">
    <location>
        <begin position="289"/>
        <end position="309"/>
    </location>
</feature>
<gene>
    <name evidence="8" type="ORF">SAMN05216246_11914</name>
</gene>
<keyword evidence="4 6" id="KW-0472">Membrane</keyword>
<feature type="transmembrane region" description="Helical" evidence="6">
    <location>
        <begin position="345"/>
        <end position="370"/>
    </location>
</feature>
<dbReference type="PROSITE" id="PS50850">
    <property type="entry name" value="MFS"/>
    <property type="match status" value="1"/>
</dbReference>
<dbReference type="PANTHER" id="PTHR23546:SF1">
    <property type="entry name" value="MEMBRANE PROTEIN"/>
    <property type="match status" value="1"/>
</dbReference>
<keyword evidence="2 6" id="KW-0812">Transmembrane</keyword>
<dbReference type="Proteomes" id="UP000184390">
    <property type="component" value="Unassembled WGS sequence"/>
</dbReference>
<evidence type="ECO:0000256" key="2">
    <source>
        <dbReference type="ARBA" id="ARBA00022692"/>
    </source>
</evidence>
<organism evidence="8 9">
    <name type="scientific">Actinomyces denticolens</name>
    <dbReference type="NCBI Taxonomy" id="52767"/>
    <lineage>
        <taxon>Bacteria</taxon>
        <taxon>Bacillati</taxon>
        <taxon>Actinomycetota</taxon>
        <taxon>Actinomycetes</taxon>
        <taxon>Actinomycetales</taxon>
        <taxon>Actinomycetaceae</taxon>
        <taxon>Actinomyces</taxon>
    </lineage>
</organism>
<protein>
    <submittedName>
        <fullName evidence="8">Major Facilitator Superfamily protein</fullName>
    </submittedName>
</protein>
<sequence>MPLPSPSSPASQVTGAVRATLRALLAIVLFTYVAQNMLNASIAPLARALGLREWVVGLAVSLAALTVASLSQFWGRRSIAWGRRRVLLSALALAMIAGCLFAGEVGLRTTGLLGAGATAVAVVAARGPFFGGAVAAIPPTGQALIAEMTPDERARVRGMSAFAGAVQMSILIGSVVSSALGAWSILAPVYATPAFVAVALVIGLFRIPHDGARPPADGAAMPSAPAGAGPGGAPVPRATALPPRVSWRDPRLLPWIGSGLGMFFSAGVVQIIVGFIIQDRLGLPPERAVSLTALMLLANAAGAMLMQLAAVPRLGWAPQRLIRVGLTIAMAALVALALAPALPVMIISTFFLGAAMGLTGPGFTAGGSLAVTAAEQGGVAGILNATGAVTWVFAPVTATALYGWQPLAPFALALTVLTASFTVAWAHPRMRATRA</sequence>
<feature type="transmembrane region" description="Helical" evidence="6">
    <location>
        <begin position="158"/>
        <end position="176"/>
    </location>
</feature>
<evidence type="ECO:0000256" key="4">
    <source>
        <dbReference type="ARBA" id="ARBA00023136"/>
    </source>
</evidence>
<name>A0ABY1IK95_9ACTO</name>
<feature type="transmembrane region" description="Helical" evidence="6">
    <location>
        <begin position="408"/>
        <end position="426"/>
    </location>
</feature>
<proteinExistence type="predicted"/>
<feature type="transmembrane region" description="Helical" evidence="6">
    <location>
        <begin position="182"/>
        <end position="205"/>
    </location>
</feature>
<dbReference type="InterPro" id="IPR020846">
    <property type="entry name" value="MFS_dom"/>
</dbReference>
<feature type="transmembrane region" description="Helical" evidence="6">
    <location>
        <begin position="113"/>
        <end position="137"/>
    </location>
</feature>
<feature type="transmembrane region" description="Helical" evidence="6">
    <location>
        <begin position="54"/>
        <end position="74"/>
    </location>
</feature>
<comment type="subcellular location">
    <subcellularLocation>
        <location evidence="1">Cell membrane</location>
        <topology evidence="1">Multi-pass membrane protein</topology>
    </subcellularLocation>
</comment>
<feature type="region of interest" description="Disordered" evidence="5">
    <location>
        <begin position="216"/>
        <end position="235"/>
    </location>
</feature>
<dbReference type="InterPro" id="IPR011701">
    <property type="entry name" value="MFS"/>
</dbReference>
<evidence type="ECO:0000259" key="7">
    <source>
        <dbReference type="PROSITE" id="PS50850"/>
    </source>
</evidence>
<dbReference type="InterPro" id="IPR036259">
    <property type="entry name" value="MFS_trans_sf"/>
</dbReference>
<evidence type="ECO:0000256" key="1">
    <source>
        <dbReference type="ARBA" id="ARBA00004651"/>
    </source>
</evidence>
<dbReference type="RefSeq" id="WP_083600607.1">
    <property type="nucleotide sequence ID" value="NZ_FQYL01000019.1"/>
</dbReference>
<keyword evidence="3 6" id="KW-1133">Transmembrane helix</keyword>
<feature type="compositionally biased region" description="Low complexity" evidence="5">
    <location>
        <begin position="216"/>
        <end position="227"/>
    </location>
</feature>